<dbReference type="PROSITE" id="PS51819">
    <property type="entry name" value="VOC"/>
    <property type="match status" value="1"/>
</dbReference>
<evidence type="ECO:0000313" key="2">
    <source>
        <dbReference type="EMBL" id="TFD22799.1"/>
    </source>
</evidence>
<gene>
    <name evidence="2" type="ORF">E3T27_16145</name>
</gene>
<dbReference type="RefSeq" id="WP_104195864.1">
    <property type="nucleotide sequence ID" value="NZ_SOGT01000019.1"/>
</dbReference>
<dbReference type="InterPro" id="IPR004360">
    <property type="entry name" value="Glyas_Fos-R_dOase_dom"/>
</dbReference>
<reference evidence="2 3" key="1">
    <citation type="submission" date="2019-03" db="EMBL/GenBank/DDBJ databases">
        <title>Genomics of glacier-inhabiting Cryobacterium strains.</title>
        <authorList>
            <person name="Liu Q."/>
            <person name="Xin Y.-H."/>
        </authorList>
    </citation>
    <scope>NUCLEOTIDE SEQUENCE [LARGE SCALE GENOMIC DNA]</scope>
    <source>
        <strain evidence="2 3">TMT1-1</strain>
    </source>
</reference>
<dbReference type="Pfam" id="PF00903">
    <property type="entry name" value="Glyoxalase"/>
    <property type="match status" value="1"/>
</dbReference>
<accession>A0A4R8ZB16</accession>
<keyword evidence="3" id="KW-1185">Reference proteome</keyword>
<comment type="caution">
    <text evidence="2">The sequence shown here is derived from an EMBL/GenBank/DDBJ whole genome shotgun (WGS) entry which is preliminary data.</text>
</comment>
<protein>
    <submittedName>
        <fullName evidence="2">VOC family protein</fullName>
    </submittedName>
</protein>
<dbReference type="AlphaFoldDB" id="A0A4R8ZB16"/>
<organism evidence="2 3">
    <name type="scientific">Cryobacterium lyxosi</name>
    <dbReference type="NCBI Taxonomy" id="1259228"/>
    <lineage>
        <taxon>Bacteria</taxon>
        <taxon>Bacillati</taxon>
        <taxon>Actinomycetota</taxon>
        <taxon>Actinomycetes</taxon>
        <taxon>Micrococcales</taxon>
        <taxon>Microbacteriaceae</taxon>
        <taxon>Cryobacterium</taxon>
    </lineage>
</organism>
<feature type="domain" description="VOC" evidence="1">
    <location>
        <begin position="11"/>
        <end position="131"/>
    </location>
</feature>
<name>A0A4R8ZB16_9MICO</name>
<dbReference type="EMBL" id="SOGT01000019">
    <property type="protein sequence ID" value="TFD22799.1"/>
    <property type="molecule type" value="Genomic_DNA"/>
</dbReference>
<dbReference type="InterPro" id="IPR037523">
    <property type="entry name" value="VOC_core"/>
</dbReference>
<dbReference type="Gene3D" id="3.10.180.10">
    <property type="entry name" value="2,3-Dihydroxybiphenyl 1,2-Dioxygenase, domain 1"/>
    <property type="match status" value="1"/>
</dbReference>
<proteinExistence type="predicted"/>
<dbReference type="InterPro" id="IPR029068">
    <property type="entry name" value="Glyas_Bleomycin-R_OHBP_Dase"/>
</dbReference>
<dbReference type="OrthoDB" id="9804907at2"/>
<evidence type="ECO:0000313" key="3">
    <source>
        <dbReference type="Proteomes" id="UP000298424"/>
    </source>
</evidence>
<dbReference type="SUPFAM" id="SSF54593">
    <property type="entry name" value="Glyoxalase/Bleomycin resistance protein/Dihydroxybiphenyl dioxygenase"/>
    <property type="match status" value="1"/>
</dbReference>
<sequence>MSQTEHNVGIVAGFSGFAVTDLDAARTFYAETLGLEVTVEEMGMLNIALPGGAPVIVYPKPDFVPATYTILNFAVVNLNATVDELTERGVEFLRYDGFEQNDKGIAAGTGAGPDIAWFTDPAGNILSVLQNA</sequence>
<evidence type="ECO:0000259" key="1">
    <source>
        <dbReference type="PROSITE" id="PS51819"/>
    </source>
</evidence>
<dbReference type="Proteomes" id="UP000298424">
    <property type="component" value="Unassembled WGS sequence"/>
</dbReference>